<comment type="caution">
    <text evidence="2">The sequence shown here is derived from an EMBL/GenBank/DDBJ whole genome shotgun (WGS) entry which is preliminary data.</text>
</comment>
<organism evidence="2 3">
    <name type="scientific">Punica granatum</name>
    <name type="common">Pomegranate</name>
    <dbReference type="NCBI Taxonomy" id="22663"/>
    <lineage>
        <taxon>Eukaryota</taxon>
        <taxon>Viridiplantae</taxon>
        <taxon>Streptophyta</taxon>
        <taxon>Embryophyta</taxon>
        <taxon>Tracheophyta</taxon>
        <taxon>Spermatophyta</taxon>
        <taxon>Magnoliopsida</taxon>
        <taxon>eudicotyledons</taxon>
        <taxon>Gunneridae</taxon>
        <taxon>Pentapetalae</taxon>
        <taxon>rosids</taxon>
        <taxon>malvids</taxon>
        <taxon>Myrtales</taxon>
        <taxon>Lythraceae</taxon>
        <taxon>Punica</taxon>
    </lineage>
</organism>
<name>A0A2I0L382_PUNGR</name>
<feature type="region of interest" description="Disordered" evidence="1">
    <location>
        <begin position="24"/>
        <end position="59"/>
    </location>
</feature>
<accession>A0A2I0L382</accession>
<evidence type="ECO:0000313" key="2">
    <source>
        <dbReference type="EMBL" id="PKI75144.1"/>
    </source>
</evidence>
<evidence type="ECO:0000313" key="3">
    <source>
        <dbReference type="Proteomes" id="UP000233551"/>
    </source>
</evidence>
<sequence>MTPPPAQVTSGVWACWRPCSRGRVAGGGAPPLTRDLTTDLSRGGRGLPHPRPDPPTELAGWRRPFWRARLGVGVAGGPPHLQLTCLN</sequence>
<dbReference type="AlphaFoldDB" id="A0A2I0L382"/>
<proteinExistence type="predicted"/>
<protein>
    <submittedName>
        <fullName evidence="2">Uncharacterized protein</fullName>
    </submittedName>
</protein>
<dbReference type="Proteomes" id="UP000233551">
    <property type="component" value="Unassembled WGS sequence"/>
</dbReference>
<gene>
    <name evidence="2" type="ORF">CRG98_004479</name>
</gene>
<reference evidence="2 3" key="1">
    <citation type="submission" date="2017-11" db="EMBL/GenBank/DDBJ databases">
        <title>De-novo sequencing of pomegranate (Punica granatum L.) genome.</title>
        <authorList>
            <person name="Akparov Z."/>
            <person name="Amiraslanov A."/>
            <person name="Hajiyeva S."/>
            <person name="Abbasov M."/>
            <person name="Kaur K."/>
            <person name="Hamwieh A."/>
            <person name="Solovyev V."/>
            <person name="Salamov A."/>
            <person name="Braich B."/>
            <person name="Kosarev P."/>
            <person name="Mahmoud A."/>
            <person name="Hajiyev E."/>
            <person name="Babayeva S."/>
            <person name="Izzatullayeva V."/>
            <person name="Mammadov A."/>
            <person name="Mammadov A."/>
            <person name="Sharifova S."/>
            <person name="Ojaghi J."/>
            <person name="Eynullazada K."/>
            <person name="Bayramov B."/>
            <person name="Abdulazimova A."/>
            <person name="Shahmuradov I."/>
        </authorList>
    </citation>
    <scope>NUCLEOTIDE SEQUENCE [LARGE SCALE GENOMIC DNA]</scope>
    <source>
        <strain evidence="3">cv. AG2017</strain>
        <tissue evidence="2">Leaf</tissue>
    </source>
</reference>
<evidence type="ECO:0000256" key="1">
    <source>
        <dbReference type="SAM" id="MobiDB-lite"/>
    </source>
</evidence>
<dbReference type="EMBL" id="PGOL01000185">
    <property type="protein sequence ID" value="PKI75144.1"/>
    <property type="molecule type" value="Genomic_DNA"/>
</dbReference>
<keyword evidence="3" id="KW-1185">Reference proteome</keyword>